<feature type="region of interest" description="Disordered" evidence="1">
    <location>
        <begin position="1"/>
        <end position="41"/>
    </location>
</feature>
<evidence type="ECO:0000313" key="2">
    <source>
        <dbReference type="EMBL" id="CAF5219315.1"/>
    </source>
</evidence>
<dbReference type="EMBL" id="CAJOBJ010363013">
    <property type="protein sequence ID" value="CAF5219315.1"/>
    <property type="molecule type" value="Genomic_DNA"/>
</dbReference>
<reference evidence="2" key="1">
    <citation type="submission" date="2021-02" db="EMBL/GenBank/DDBJ databases">
        <authorList>
            <person name="Nowell W R."/>
        </authorList>
    </citation>
    <scope>NUCLEOTIDE SEQUENCE</scope>
</reference>
<dbReference type="AlphaFoldDB" id="A0A8S3JMK9"/>
<proteinExistence type="predicted"/>
<feature type="compositionally biased region" description="Polar residues" evidence="1">
    <location>
        <begin position="1"/>
        <end position="10"/>
    </location>
</feature>
<organism evidence="2 3">
    <name type="scientific">Rotaria magnacalcarata</name>
    <dbReference type="NCBI Taxonomy" id="392030"/>
    <lineage>
        <taxon>Eukaryota</taxon>
        <taxon>Metazoa</taxon>
        <taxon>Spiralia</taxon>
        <taxon>Gnathifera</taxon>
        <taxon>Rotifera</taxon>
        <taxon>Eurotatoria</taxon>
        <taxon>Bdelloidea</taxon>
        <taxon>Philodinida</taxon>
        <taxon>Philodinidae</taxon>
        <taxon>Rotaria</taxon>
    </lineage>
</organism>
<accession>A0A8S3JMK9</accession>
<feature type="non-terminal residue" evidence="2">
    <location>
        <position position="41"/>
    </location>
</feature>
<evidence type="ECO:0000256" key="1">
    <source>
        <dbReference type="SAM" id="MobiDB-lite"/>
    </source>
</evidence>
<comment type="caution">
    <text evidence="2">The sequence shown here is derived from an EMBL/GenBank/DDBJ whole genome shotgun (WGS) entry which is preliminary data.</text>
</comment>
<dbReference type="Proteomes" id="UP000681720">
    <property type="component" value="Unassembled WGS sequence"/>
</dbReference>
<gene>
    <name evidence="2" type="ORF">GIL414_LOCUS83420</name>
</gene>
<evidence type="ECO:0000313" key="3">
    <source>
        <dbReference type="Proteomes" id="UP000681720"/>
    </source>
</evidence>
<feature type="compositionally biased region" description="Low complexity" evidence="1">
    <location>
        <begin position="11"/>
        <end position="33"/>
    </location>
</feature>
<name>A0A8S3JMK9_9BILA</name>
<protein>
    <submittedName>
        <fullName evidence="2">Uncharacterized protein</fullName>
    </submittedName>
</protein>
<sequence>MPLTTVGTNVTGTRAPPTTGAGSTAAANGTRSTMPPSTMGG</sequence>